<feature type="signal peptide" evidence="1">
    <location>
        <begin position="1"/>
        <end position="15"/>
    </location>
</feature>
<feature type="chain" id="PRO_5014649732" evidence="1">
    <location>
        <begin position="16"/>
        <end position="77"/>
    </location>
</feature>
<organism evidence="2">
    <name type="scientific">Anopheles triannulatus</name>
    <dbReference type="NCBI Taxonomy" id="58253"/>
    <lineage>
        <taxon>Eukaryota</taxon>
        <taxon>Metazoa</taxon>
        <taxon>Ecdysozoa</taxon>
        <taxon>Arthropoda</taxon>
        <taxon>Hexapoda</taxon>
        <taxon>Insecta</taxon>
        <taxon>Pterygota</taxon>
        <taxon>Neoptera</taxon>
        <taxon>Endopterygota</taxon>
        <taxon>Diptera</taxon>
        <taxon>Nematocera</taxon>
        <taxon>Culicoidea</taxon>
        <taxon>Culicidae</taxon>
        <taxon>Anophelinae</taxon>
        <taxon>Anopheles</taxon>
    </lineage>
</organism>
<dbReference type="EMBL" id="GGFK01015740">
    <property type="protein sequence ID" value="MBW49061.1"/>
    <property type="molecule type" value="Transcribed_RNA"/>
</dbReference>
<name>A0A2M4B7V1_9DIPT</name>
<protein>
    <submittedName>
        <fullName evidence="2">Putative secreted protein</fullName>
    </submittedName>
</protein>
<accession>A0A2M4B7V1</accession>
<dbReference type="AlphaFoldDB" id="A0A2M4B7V1"/>
<evidence type="ECO:0000313" key="2">
    <source>
        <dbReference type="EMBL" id="MBW49061.1"/>
    </source>
</evidence>
<reference evidence="2" key="1">
    <citation type="submission" date="2018-01" db="EMBL/GenBank/DDBJ databases">
        <title>An insight into the sialome of Amazonian anophelines.</title>
        <authorList>
            <person name="Ribeiro J.M."/>
            <person name="Scarpassa V."/>
            <person name="Calvo E."/>
        </authorList>
    </citation>
    <scope>NUCLEOTIDE SEQUENCE</scope>
    <source>
        <tissue evidence="2">Salivary glands</tissue>
    </source>
</reference>
<evidence type="ECO:0000256" key="1">
    <source>
        <dbReference type="SAM" id="SignalP"/>
    </source>
</evidence>
<sequence>MLAVIYALMQATTLASPDLRCVPEFSFNVNASTCVCTLDPLHGAPALGPPGTGSDPILTSTIRSLEEQENGHRLEYR</sequence>
<keyword evidence="1" id="KW-0732">Signal</keyword>
<proteinExistence type="predicted"/>